<organism evidence="1 2">
    <name type="scientific">Aquitalea palustris</name>
    <dbReference type="NCBI Taxonomy" id="2480983"/>
    <lineage>
        <taxon>Bacteria</taxon>
        <taxon>Pseudomonadati</taxon>
        <taxon>Pseudomonadota</taxon>
        <taxon>Betaproteobacteria</taxon>
        <taxon>Neisseriales</taxon>
        <taxon>Chromobacteriaceae</taxon>
        <taxon>Aquitalea</taxon>
    </lineage>
</organism>
<keyword evidence="2" id="KW-1185">Reference proteome</keyword>
<comment type="caution">
    <text evidence="1">The sequence shown here is derived from an EMBL/GenBank/DDBJ whole genome shotgun (WGS) entry which is preliminary data.</text>
</comment>
<gene>
    <name evidence="1" type="ORF">EAY64_07605</name>
</gene>
<proteinExistence type="predicted"/>
<dbReference type="AlphaFoldDB" id="A0A454JJT4"/>
<dbReference type="EMBL" id="RFAR01000026">
    <property type="protein sequence ID" value="RMC99232.1"/>
    <property type="molecule type" value="Genomic_DNA"/>
</dbReference>
<dbReference type="Proteomes" id="UP000274139">
    <property type="component" value="Unassembled WGS sequence"/>
</dbReference>
<dbReference type="OrthoDB" id="8442303at2"/>
<accession>A0A454JJT4</accession>
<evidence type="ECO:0000313" key="1">
    <source>
        <dbReference type="EMBL" id="RMC99232.1"/>
    </source>
</evidence>
<evidence type="ECO:0000313" key="2">
    <source>
        <dbReference type="Proteomes" id="UP000274139"/>
    </source>
</evidence>
<name>A0A454JJT4_9NEIS</name>
<sequence length="369" mass="42007">MPETQRLFVTEGSVHLYSSQPIALSPADLYDGRNNQHFRNTIADCNLYVIATRERILIQPERVSFVDNILHGDFIVMRENGWVQIPFCWDLVKALQRSGDSVRGVGVLPSGTHLIVETQRGSMQIPAHAVVANADSLLSYEDCDLEVVYVGQGIGRSQRRTALDRLLNHSTLQRILAEATTYRPAAEVLLLLYRFEHRRVFMSTGGDLQADPQSSVEEERAHLENMRALTLSRHAQIALAEAALIRHFQPHYNEQLKETNFAARKRIKILEQLLKKDISGVMVEIASANIRSRLRTVNAPPRDLTDLFGPEALSGERLETEEMRQQWAEDVKLMAHTQYASFPLTTPEERDTFLHGTIWNGETERRKFI</sequence>
<reference evidence="1 2" key="1">
    <citation type="submission" date="2018-10" db="EMBL/GenBank/DDBJ databases">
        <title>Draft genome sequence of Aquitalea MWU14-2217 isolated from a wild cranberry bog in Provincetown, Massachusetts.</title>
        <authorList>
            <person name="Ebadzadsahrai G."/>
            <person name="Soby S."/>
        </authorList>
    </citation>
    <scope>NUCLEOTIDE SEQUENCE [LARGE SCALE GENOMIC DNA]</scope>
    <source>
        <strain evidence="1 2">MWU14-2217</strain>
    </source>
</reference>
<dbReference type="RefSeq" id="WP_103524181.1">
    <property type="nucleotide sequence ID" value="NZ_JAIZDC010000003.1"/>
</dbReference>
<protein>
    <submittedName>
        <fullName evidence="1">Uncharacterized protein</fullName>
    </submittedName>
</protein>